<feature type="domain" description="Peptidase M13 N-terminal" evidence="10">
    <location>
        <begin position="35"/>
        <end position="410"/>
    </location>
</feature>
<dbReference type="GO" id="GO:0016485">
    <property type="term" value="P:protein processing"/>
    <property type="evidence" value="ECO:0007669"/>
    <property type="project" value="TreeGrafter"/>
</dbReference>
<comment type="similarity">
    <text evidence="2">Belongs to the peptidase M13 family.</text>
</comment>
<name>A0A271IYA3_9BACT</name>
<keyword evidence="3" id="KW-0645">Protease</keyword>
<keyword evidence="6" id="KW-0862">Zinc</keyword>
<comment type="cofactor">
    <cofactor evidence="1">
        <name>Zn(2+)</name>
        <dbReference type="ChEBI" id="CHEBI:29105"/>
    </cofactor>
</comment>
<feature type="chain" id="PRO_5012922048" description="Peptidase M13" evidence="8">
    <location>
        <begin position="19"/>
        <end position="675"/>
    </location>
</feature>
<dbReference type="CDD" id="cd08662">
    <property type="entry name" value="M13"/>
    <property type="match status" value="1"/>
</dbReference>
<evidence type="ECO:0000256" key="5">
    <source>
        <dbReference type="ARBA" id="ARBA00022801"/>
    </source>
</evidence>
<keyword evidence="7" id="KW-0482">Metalloprotease</keyword>
<dbReference type="AlphaFoldDB" id="A0A271IYA3"/>
<organism evidence="11 12">
    <name type="scientific">Rubrivirga marina</name>
    <dbReference type="NCBI Taxonomy" id="1196024"/>
    <lineage>
        <taxon>Bacteria</taxon>
        <taxon>Pseudomonadati</taxon>
        <taxon>Rhodothermota</taxon>
        <taxon>Rhodothermia</taxon>
        <taxon>Rhodothermales</taxon>
        <taxon>Rubricoccaceae</taxon>
        <taxon>Rubrivirga</taxon>
    </lineage>
</organism>
<dbReference type="InterPro" id="IPR000718">
    <property type="entry name" value="Peptidase_M13"/>
</dbReference>
<evidence type="ECO:0008006" key="13">
    <source>
        <dbReference type="Google" id="ProtNLM"/>
    </source>
</evidence>
<reference evidence="11 12" key="1">
    <citation type="submission" date="2016-11" db="EMBL/GenBank/DDBJ databases">
        <title>Study of marine rhodopsin-containing bacteria.</title>
        <authorList>
            <person name="Yoshizawa S."/>
            <person name="Kumagai Y."/>
            <person name="Kogure K."/>
        </authorList>
    </citation>
    <scope>NUCLEOTIDE SEQUENCE [LARGE SCALE GENOMIC DNA]</scope>
    <source>
        <strain evidence="11 12">SAORIC-28</strain>
    </source>
</reference>
<dbReference type="PROSITE" id="PS51885">
    <property type="entry name" value="NEPRILYSIN"/>
    <property type="match status" value="1"/>
</dbReference>
<dbReference type="InterPro" id="IPR018497">
    <property type="entry name" value="Peptidase_M13_C"/>
</dbReference>
<dbReference type="InterPro" id="IPR024079">
    <property type="entry name" value="MetalloPept_cat_dom_sf"/>
</dbReference>
<evidence type="ECO:0000313" key="12">
    <source>
        <dbReference type="Proteomes" id="UP000216339"/>
    </source>
</evidence>
<keyword evidence="12" id="KW-1185">Reference proteome</keyword>
<feature type="domain" description="Peptidase M13 C-terminal" evidence="9">
    <location>
        <begin position="462"/>
        <end position="671"/>
    </location>
</feature>
<dbReference type="PRINTS" id="PR00786">
    <property type="entry name" value="NEPRILYSIN"/>
</dbReference>
<accession>A0A271IYA3</accession>
<dbReference type="GO" id="GO:0046872">
    <property type="term" value="F:metal ion binding"/>
    <property type="evidence" value="ECO:0007669"/>
    <property type="project" value="UniProtKB-KW"/>
</dbReference>
<evidence type="ECO:0000256" key="3">
    <source>
        <dbReference type="ARBA" id="ARBA00022670"/>
    </source>
</evidence>
<evidence type="ECO:0000256" key="8">
    <source>
        <dbReference type="SAM" id="SignalP"/>
    </source>
</evidence>
<dbReference type="RefSeq" id="WP_218830421.1">
    <property type="nucleotide sequence ID" value="NZ_MQWD01000001.1"/>
</dbReference>
<dbReference type="GO" id="GO:0004222">
    <property type="term" value="F:metalloendopeptidase activity"/>
    <property type="evidence" value="ECO:0007669"/>
    <property type="project" value="InterPro"/>
</dbReference>
<evidence type="ECO:0000313" key="11">
    <source>
        <dbReference type="EMBL" id="PAP76110.1"/>
    </source>
</evidence>
<feature type="signal peptide" evidence="8">
    <location>
        <begin position="1"/>
        <end position="18"/>
    </location>
</feature>
<evidence type="ECO:0000256" key="7">
    <source>
        <dbReference type="ARBA" id="ARBA00023049"/>
    </source>
</evidence>
<evidence type="ECO:0000256" key="4">
    <source>
        <dbReference type="ARBA" id="ARBA00022723"/>
    </source>
</evidence>
<dbReference type="Proteomes" id="UP000216339">
    <property type="component" value="Unassembled WGS sequence"/>
</dbReference>
<dbReference type="InterPro" id="IPR042089">
    <property type="entry name" value="Peptidase_M13_dom_2"/>
</dbReference>
<dbReference type="Gene3D" id="3.40.390.10">
    <property type="entry name" value="Collagenase (Catalytic Domain)"/>
    <property type="match status" value="1"/>
</dbReference>
<dbReference type="PANTHER" id="PTHR11733">
    <property type="entry name" value="ZINC METALLOPROTEASE FAMILY M13 NEPRILYSIN-RELATED"/>
    <property type="match status" value="1"/>
</dbReference>
<dbReference type="Pfam" id="PF01431">
    <property type="entry name" value="Peptidase_M13"/>
    <property type="match status" value="1"/>
</dbReference>
<dbReference type="PANTHER" id="PTHR11733:SF167">
    <property type="entry name" value="FI17812P1-RELATED"/>
    <property type="match status" value="1"/>
</dbReference>
<evidence type="ECO:0000256" key="1">
    <source>
        <dbReference type="ARBA" id="ARBA00001947"/>
    </source>
</evidence>
<keyword evidence="8" id="KW-0732">Signal</keyword>
<comment type="caution">
    <text evidence="11">The sequence shown here is derived from an EMBL/GenBank/DDBJ whole genome shotgun (WGS) entry which is preliminary data.</text>
</comment>
<dbReference type="GO" id="GO:0005886">
    <property type="term" value="C:plasma membrane"/>
    <property type="evidence" value="ECO:0007669"/>
    <property type="project" value="TreeGrafter"/>
</dbReference>
<dbReference type="Pfam" id="PF05649">
    <property type="entry name" value="Peptidase_M13_N"/>
    <property type="match status" value="1"/>
</dbReference>
<keyword evidence="5" id="KW-0378">Hydrolase</keyword>
<dbReference type="InterPro" id="IPR008753">
    <property type="entry name" value="Peptidase_M13_N"/>
</dbReference>
<evidence type="ECO:0000256" key="6">
    <source>
        <dbReference type="ARBA" id="ARBA00022833"/>
    </source>
</evidence>
<evidence type="ECO:0000259" key="10">
    <source>
        <dbReference type="Pfam" id="PF05649"/>
    </source>
</evidence>
<gene>
    <name evidence="11" type="ORF">BSZ37_06450</name>
</gene>
<evidence type="ECO:0000259" key="9">
    <source>
        <dbReference type="Pfam" id="PF01431"/>
    </source>
</evidence>
<dbReference type="Gene3D" id="1.10.1380.10">
    <property type="entry name" value="Neutral endopeptidase , domain2"/>
    <property type="match status" value="1"/>
</dbReference>
<dbReference type="SUPFAM" id="SSF55486">
    <property type="entry name" value="Metalloproteases ('zincins'), catalytic domain"/>
    <property type="match status" value="1"/>
</dbReference>
<keyword evidence="4" id="KW-0479">Metal-binding</keyword>
<proteinExistence type="inferred from homology"/>
<sequence length="675" mass="75192">MRRLLLLALTLVAAPAFAQGVSGIDLEAMDPDVRPQDDLFRYVNGTWLETVEIPADRPRYGSFDMLRERSEEDVRAIIEDAASGAVVDPDARKIGDYYTAYMDSARVESLGIAPLQPDFDRIDAIASVEDLVRYFGQNSASYGPAPLAGFVTVDAKDSDRHVYTLWQSGTNLPDRSYYLEDRFAEAREAYLGYIETMYDLAGWDGGAEAAQTILDLETRLARSQWTRIQNRDPEARYNPMAVADVVAAYPNLHVDVMAETIGLPASLDSVVVGQPPFLAGLDSTMVEVPLEDWKTYARFRTLDEAAGQLPAAFVEASFDFNGRVLNGQDEDRPRWKKAVGATSGALGEAIGRIYVDRHYPQAAADRMDELIENLREAFRQSIGDNPWMSDATKAEALRKLEAYVYKIGHPEEWEDYSALQVSATDLIGNGRALRAWGLADNLSKLGEAPDRTEWGMTPQTVNAYYNPAFNEIVFPAAILQPPFFNVEADDAVNYGGIGAVIGHEYSHGFDDSGSQYDAVGNLRNWWTETDRAEFEARADRLVAQYDAYAPFEDANVQGRLTLGENIGDLSGLTMAYRAYRLSLDADGDGVVSESEEAPVIDGFTGDQRFFMGWAQVWRIVHRDAYLRQLLQVDSHSPGEYRANGPLSHIPGFYEAFDVQPGDDLYLPEEDRIKLW</sequence>
<dbReference type="EMBL" id="MQWD01000001">
    <property type="protein sequence ID" value="PAP76110.1"/>
    <property type="molecule type" value="Genomic_DNA"/>
</dbReference>
<evidence type="ECO:0000256" key="2">
    <source>
        <dbReference type="ARBA" id="ARBA00007357"/>
    </source>
</evidence>
<protein>
    <recommendedName>
        <fullName evidence="13">Peptidase M13</fullName>
    </recommendedName>
</protein>